<dbReference type="InterPro" id="IPR051680">
    <property type="entry name" value="ATP-dep_Glu-Cys_Ligase-2"/>
</dbReference>
<evidence type="ECO:0000259" key="2">
    <source>
        <dbReference type="Pfam" id="PF14403"/>
    </source>
</evidence>
<feature type="domain" description="DUF403" evidence="1">
    <location>
        <begin position="480"/>
        <end position="805"/>
    </location>
</feature>
<accession>A0ABT5UD84</accession>
<dbReference type="Pfam" id="PF04168">
    <property type="entry name" value="Alpha-E"/>
    <property type="match status" value="1"/>
</dbReference>
<dbReference type="PANTHER" id="PTHR34595">
    <property type="entry name" value="BLR5612 PROTEIN"/>
    <property type="match status" value="1"/>
</dbReference>
<dbReference type="Proteomes" id="UP001528823">
    <property type="component" value="Unassembled WGS sequence"/>
</dbReference>
<dbReference type="EMBL" id="JAPMOU010000032">
    <property type="protein sequence ID" value="MDE1464333.1"/>
    <property type="molecule type" value="Genomic_DNA"/>
</dbReference>
<comment type="caution">
    <text evidence="3">The sequence shown here is derived from an EMBL/GenBank/DDBJ whole genome shotgun (WGS) entry which is preliminary data.</text>
</comment>
<evidence type="ECO:0000259" key="1">
    <source>
        <dbReference type="Pfam" id="PF04168"/>
    </source>
</evidence>
<dbReference type="SUPFAM" id="SSF56059">
    <property type="entry name" value="Glutathione synthetase ATP-binding domain-like"/>
    <property type="match status" value="1"/>
</dbReference>
<dbReference type="Pfam" id="PF14403">
    <property type="entry name" value="CP_ATPgrasp_2"/>
    <property type="match status" value="1"/>
</dbReference>
<dbReference type="Gene3D" id="3.40.50.11290">
    <property type="match status" value="1"/>
</dbReference>
<sequence>MDITQGVLDPASLPEWMSQYLVQHPGKDVAAFHYLQHLSSGDINHRATEIKRLLLNSGFVEGGGKRSWQLDPLPWLVPEAEWQQLEQGVIQRARLLDAILRDLQGARGLLTQRLVVAEQLFAHSEYLRERYSLPVDETGLFLVAMDIGRDHNGQFYLLNDYCQVPEGLGVLLEHRIIARRIMSEEFAECQVERIADFFHHLQQAISQSTLTLRDPRVVILTSGPDDPYYSEHAFLATYLGYTLVRSADLTVRKGKVWLKSLDGLKKVNVILRWIDDRFLDTLEQSDFSQKGIPGLLQAVRSQTVKLLNPFGNGVLMTPAVRNHAAQIAQYLLGEQLLLTEPETVAATALAEADWPGYELCRYWGSTEKLDGELESDEIRSVINATPEQVFFQRKVNLTEAPFWQHKQLHAKPMFLRCFALVHQGEISVLPSALCMSHSMDNNILIKDTWVQTRSPTELAPVLPKSLRKTSDLALVEGLIPSRTAENLFWLGSYLERCEDVCRLLRLFIDLFTELAIYPDAKSRIAIARIKSAIEQQLLLYPYKSESLLETDTTTSACKQLAHQCIYSLEITGSLHSTLSALLGSTMQVRELLSYDSLRIVESLEVEARRLKKEASFVATHMLQSMLDRVIGLLMAFNGSVVDSISNSNGWFVLDIGRRLERSTQLASMVAALLCDELPEAQQQSLLEAVLVAQVSSITHRRRYRMYQGVDTGIELLLLDAEYPRSLAFQVKKLTSLCKWLPSKSNPGFMSITEKALLRLFADCNLIDRHQLCQVEDGSRLQLQQLMQVAKQHLEAFKEILQVQYFSHTKTAHKLNWSTDPVGQL</sequence>
<evidence type="ECO:0000313" key="4">
    <source>
        <dbReference type="Proteomes" id="UP001528823"/>
    </source>
</evidence>
<organism evidence="3 4">
    <name type="scientific">Spartinivicinus poritis</name>
    <dbReference type="NCBI Taxonomy" id="2994640"/>
    <lineage>
        <taxon>Bacteria</taxon>
        <taxon>Pseudomonadati</taxon>
        <taxon>Pseudomonadota</taxon>
        <taxon>Gammaproteobacteria</taxon>
        <taxon>Oceanospirillales</taxon>
        <taxon>Zooshikellaceae</taxon>
        <taxon>Spartinivicinus</taxon>
    </lineage>
</organism>
<reference evidence="3 4" key="1">
    <citation type="submission" date="2022-11" db="EMBL/GenBank/DDBJ databases">
        <title>Spartinivicinus poritis sp. nov., isolated from scleractinian coral Porites lutea.</title>
        <authorList>
            <person name="Zhang G."/>
            <person name="Cai L."/>
            <person name="Wei Q."/>
        </authorList>
    </citation>
    <scope>NUCLEOTIDE SEQUENCE [LARGE SCALE GENOMIC DNA]</scope>
    <source>
        <strain evidence="3 4">A2-2</strain>
    </source>
</reference>
<dbReference type="PANTHER" id="PTHR34595:SF2">
    <property type="entry name" value="BLR2978 PROTEIN"/>
    <property type="match status" value="1"/>
</dbReference>
<protein>
    <submittedName>
        <fullName evidence="3">Circularly permuted type 2 ATP-grasp protein</fullName>
    </submittedName>
</protein>
<feature type="domain" description="Circularly permuted ATP-grasp type 2" evidence="2">
    <location>
        <begin position="74"/>
        <end position="346"/>
    </location>
</feature>
<keyword evidence="4" id="KW-1185">Reference proteome</keyword>
<proteinExistence type="predicted"/>
<evidence type="ECO:0000313" key="3">
    <source>
        <dbReference type="EMBL" id="MDE1464333.1"/>
    </source>
</evidence>
<dbReference type="RefSeq" id="WP_274690661.1">
    <property type="nucleotide sequence ID" value="NZ_JAPMOU010000032.1"/>
</dbReference>
<gene>
    <name evidence="3" type="ORF">ORQ98_20435</name>
</gene>
<name>A0ABT5UD84_9GAMM</name>
<dbReference type="InterPro" id="IPR025841">
    <property type="entry name" value="CP_ATPgrasp_2"/>
</dbReference>
<dbReference type="InterPro" id="IPR007296">
    <property type="entry name" value="DUF403"/>
</dbReference>